<dbReference type="Pfam" id="PF03754">
    <property type="entry name" value="At2g31720-like"/>
    <property type="match status" value="1"/>
</dbReference>
<dbReference type="Proteomes" id="UP001497480">
    <property type="component" value="Unassembled WGS sequence"/>
</dbReference>
<dbReference type="InterPro" id="IPR015300">
    <property type="entry name" value="DNA-bd_pseudobarrel_sf"/>
</dbReference>
<dbReference type="GO" id="GO:0005634">
    <property type="term" value="C:nucleus"/>
    <property type="evidence" value="ECO:0007669"/>
    <property type="project" value="UniProtKB-SubCell"/>
</dbReference>
<feature type="compositionally biased region" description="Basic and acidic residues" evidence="6">
    <location>
        <begin position="308"/>
        <end position="323"/>
    </location>
</feature>
<evidence type="ECO:0000256" key="1">
    <source>
        <dbReference type="ARBA" id="ARBA00004123"/>
    </source>
</evidence>
<accession>A0AAV1VPU9</accession>
<evidence type="ECO:0000256" key="2">
    <source>
        <dbReference type="ARBA" id="ARBA00023015"/>
    </source>
</evidence>
<feature type="region of interest" description="Disordered" evidence="6">
    <location>
        <begin position="308"/>
        <end position="329"/>
    </location>
</feature>
<evidence type="ECO:0000313" key="7">
    <source>
        <dbReference type="EMBL" id="CAL0299019.1"/>
    </source>
</evidence>
<dbReference type="InterPro" id="IPR005508">
    <property type="entry name" value="At2g31720-like"/>
</dbReference>
<evidence type="ECO:0000256" key="3">
    <source>
        <dbReference type="ARBA" id="ARBA00023125"/>
    </source>
</evidence>
<reference evidence="7 8" key="1">
    <citation type="submission" date="2024-03" db="EMBL/GenBank/DDBJ databases">
        <authorList>
            <person name="Martinez-Hernandez J."/>
        </authorList>
    </citation>
    <scope>NUCLEOTIDE SEQUENCE [LARGE SCALE GENOMIC DNA]</scope>
</reference>
<comment type="subcellular location">
    <subcellularLocation>
        <location evidence="1">Nucleus</location>
    </subcellularLocation>
</comment>
<keyword evidence="2" id="KW-0805">Transcription regulation</keyword>
<dbReference type="PANTHER" id="PTHR31541:SF25">
    <property type="entry name" value="GAMMA-GLIADIN B"/>
    <property type="match status" value="1"/>
</dbReference>
<dbReference type="SUPFAM" id="SSF101936">
    <property type="entry name" value="DNA-binding pseudobarrel domain"/>
    <property type="match status" value="1"/>
</dbReference>
<evidence type="ECO:0000256" key="5">
    <source>
        <dbReference type="ARBA" id="ARBA00023242"/>
    </source>
</evidence>
<protein>
    <recommendedName>
        <fullName evidence="9">TF-B3 domain-containing protein</fullName>
    </recommendedName>
</protein>
<evidence type="ECO:0000256" key="6">
    <source>
        <dbReference type="SAM" id="MobiDB-lite"/>
    </source>
</evidence>
<gene>
    <name evidence="7" type="ORF">LLUT_LOCUS79</name>
</gene>
<dbReference type="AlphaFoldDB" id="A0AAV1VPU9"/>
<keyword evidence="3" id="KW-0238">DNA-binding</keyword>
<sequence length="393" mass="44065">MKAIDSKNTTMDSDNSINIPLLYLDPMCSDLNMLADAATALDDEDATSPIPSLKLRFNMKTKTVKEVAIHEPINFVGSMNEEGATSNASFNYNDDEEDLPEKSIAVINDPENEDWVPLKAPKKRRRYNIVVEAAPSEMPQEFINKINEMGGNETVLLITKSLFDSDLSDQQNRLSIPSKQIKNMNFLREGEVEDLEGGNSMEVKLIQPSLEVTNITLAKWNMRKGNGSISSSFVLRSSSWKKVIKDNQLQVDDRIQVWSFRGVAFALHHQDTSSILSDSEEGFMCTILKGSSLRLSFIFDMKTVKESRNNEPLKTHGSEEASNSKKPINLVGSINEEGATSKAGFNYNDADEDLPIKEKRTRAHNFFIHKTRTRVLKGNQSCTTRTNVTVHLP</sequence>
<keyword evidence="8" id="KW-1185">Reference proteome</keyword>
<name>A0AAV1VPU9_LUPLU</name>
<organism evidence="7 8">
    <name type="scientific">Lupinus luteus</name>
    <name type="common">European yellow lupine</name>
    <dbReference type="NCBI Taxonomy" id="3873"/>
    <lineage>
        <taxon>Eukaryota</taxon>
        <taxon>Viridiplantae</taxon>
        <taxon>Streptophyta</taxon>
        <taxon>Embryophyta</taxon>
        <taxon>Tracheophyta</taxon>
        <taxon>Spermatophyta</taxon>
        <taxon>Magnoliopsida</taxon>
        <taxon>eudicotyledons</taxon>
        <taxon>Gunneridae</taxon>
        <taxon>Pentapetalae</taxon>
        <taxon>rosids</taxon>
        <taxon>fabids</taxon>
        <taxon>Fabales</taxon>
        <taxon>Fabaceae</taxon>
        <taxon>Papilionoideae</taxon>
        <taxon>50 kb inversion clade</taxon>
        <taxon>genistoids sensu lato</taxon>
        <taxon>core genistoids</taxon>
        <taxon>Genisteae</taxon>
        <taxon>Lupinus</taxon>
    </lineage>
</organism>
<evidence type="ECO:0008006" key="9">
    <source>
        <dbReference type="Google" id="ProtNLM"/>
    </source>
</evidence>
<dbReference type="GO" id="GO:0003677">
    <property type="term" value="F:DNA binding"/>
    <property type="evidence" value="ECO:0007669"/>
    <property type="project" value="UniProtKB-KW"/>
</dbReference>
<keyword evidence="5" id="KW-0539">Nucleus</keyword>
<dbReference type="Gene3D" id="2.40.330.10">
    <property type="entry name" value="DNA-binding pseudobarrel domain"/>
    <property type="match status" value="1"/>
</dbReference>
<evidence type="ECO:0000256" key="4">
    <source>
        <dbReference type="ARBA" id="ARBA00023163"/>
    </source>
</evidence>
<dbReference type="PANTHER" id="PTHR31541">
    <property type="entry name" value="B3 DOMAIN PLANT PROTEIN-RELATED"/>
    <property type="match status" value="1"/>
</dbReference>
<dbReference type="EMBL" id="CAXHTB010000001">
    <property type="protein sequence ID" value="CAL0299019.1"/>
    <property type="molecule type" value="Genomic_DNA"/>
</dbReference>
<proteinExistence type="predicted"/>
<comment type="caution">
    <text evidence="7">The sequence shown here is derived from an EMBL/GenBank/DDBJ whole genome shotgun (WGS) entry which is preliminary data.</text>
</comment>
<keyword evidence="4" id="KW-0804">Transcription</keyword>
<evidence type="ECO:0000313" key="8">
    <source>
        <dbReference type="Proteomes" id="UP001497480"/>
    </source>
</evidence>